<sequence>GIDERFLEQWHQKLHTNTTPDDIAIVEAYLAFLHSANPDDFWRVLWDVGRLSRDDLAKFDKPITAFPMHLPHLIDPFKHY</sequence>
<feature type="non-terminal residue" evidence="1">
    <location>
        <position position="80"/>
    </location>
</feature>
<reference evidence="1 2" key="1">
    <citation type="submission" date="2020-02" db="EMBL/GenBank/DDBJ databases">
        <title>Draft genome sequence of Haematococcus lacustris strain NIES-144.</title>
        <authorList>
            <person name="Morimoto D."/>
            <person name="Nakagawa S."/>
            <person name="Yoshida T."/>
            <person name="Sawayama S."/>
        </authorList>
    </citation>
    <scope>NUCLEOTIDE SEQUENCE [LARGE SCALE GENOMIC DNA]</scope>
    <source>
        <strain evidence="1 2">NIES-144</strain>
    </source>
</reference>
<proteinExistence type="predicted"/>
<gene>
    <name evidence="1" type="ORF">HaLaN_33148</name>
</gene>
<feature type="non-terminal residue" evidence="1">
    <location>
        <position position="1"/>
    </location>
</feature>
<evidence type="ECO:0000313" key="1">
    <source>
        <dbReference type="EMBL" id="GFH33737.1"/>
    </source>
</evidence>
<dbReference type="AlphaFoldDB" id="A0A6A0AQ27"/>
<dbReference type="EMBL" id="BLLF01009484">
    <property type="protein sequence ID" value="GFH33737.1"/>
    <property type="molecule type" value="Genomic_DNA"/>
</dbReference>
<comment type="caution">
    <text evidence="1">The sequence shown here is derived from an EMBL/GenBank/DDBJ whole genome shotgun (WGS) entry which is preliminary data.</text>
</comment>
<organism evidence="1 2">
    <name type="scientific">Haematococcus lacustris</name>
    <name type="common">Green alga</name>
    <name type="synonym">Haematococcus pluvialis</name>
    <dbReference type="NCBI Taxonomy" id="44745"/>
    <lineage>
        <taxon>Eukaryota</taxon>
        <taxon>Viridiplantae</taxon>
        <taxon>Chlorophyta</taxon>
        <taxon>core chlorophytes</taxon>
        <taxon>Chlorophyceae</taxon>
        <taxon>CS clade</taxon>
        <taxon>Chlamydomonadales</taxon>
        <taxon>Haematococcaceae</taxon>
        <taxon>Haematococcus</taxon>
    </lineage>
</organism>
<dbReference type="PANTHER" id="PTHR46999:SF2">
    <property type="entry name" value="CARBOHYDRATE-BINDING MODULE FAMILY 45 PROTEIN"/>
    <property type="match status" value="1"/>
</dbReference>
<dbReference type="Proteomes" id="UP000485058">
    <property type="component" value="Unassembled WGS sequence"/>
</dbReference>
<keyword evidence="2" id="KW-1185">Reference proteome</keyword>
<accession>A0A6A0AQ27</accession>
<name>A0A6A0AQ27_HAELA</name>
<dbReference type="PANTHER" id="PTHR46999">
    <property type="entry name" value="ALPHA-GLUCAN WATER DIKINASE 1, CHLOROPLASTIC-RELATED"/>
    <property type="match status" value="1"/>
</dbReference>
<evidence type="ECO:0000313" key="2">
    <source>
        <dbReference type="Proteomes" id="UP000485058"/>
    </source>
</evidence>
<protein>
    <submittedName>
        <fullName evidence="1">Carbohydrate-Binding Module Family 45 protein</fullName>
    </submittedName>
</protein>